<gene>
    <name evidence="1" type="ORF">SDC9_36304</name>
</gene>
<name>A0A644VGA2_9ZZZZ</name>
<evidence type="ECO:0000313" key="1">
    <source>
        <dbReference type="EMBL" id="MPL90257.1"/>
    </source>
</evidence>
<proteinExistence type="predicted"/>
<reference evidence="1" key="1">
    <citation type="submission" date="2019-08" db="EMBL/GenBank/DDBJ databases">
        <authorList>
            <person name="Kucharzyk K."/>
            <person name="Murdoch R.W."/>
            <person name="Higgins S."/>
            <person name="Loffler F."/>
        </authorList>
    </citation>
    <scope>NUCLEOTIDE SEQUENCE</scope>
</reference>
<organism evidence="1">
    <name type="scientific">bioreactor metagenome</name>
    <dbReference type="NCBI Taxonomy" id="1076179"/>
    <lineage>
        <taxon>unclassified sequences</taxon>
        <taxon>metagenomes</taxon>
        <taxon>ecological metagenomes</taxon>
    </lineage>
</organism>
<dbReference type="EMBL" id="VSSQ01000298">
    <property type="protein sequence ID" value="MPL90257.1"/>
    <property type="molecule type" value="Genomic_DNA"/>
</dbReference>
<comment type="caution">
    <text evidence="1">The sequence shown here is derived from an EMBL/GenBank/DDBJ whole genome shotgun (WGS) entry which is preliminary data.</text>
</comment>
<dbReference type="AlphaFoldDB" id="A0A644VGA2"/>
<sequence>MLRIGNNIIRGVYKGTTKISTIYKGGTKVFPGIEYTNTGEDVGSWSYPNNYSRVRTITPWSQGVYQDGSYASKVYGSSYQQSETATTSYLYGVWYYSSGNESRYRDVSPRYTFSDGVVKSGDAFQELENGIPSYSYGTWNYHEGNSYRNRVVSTSYSYSDGVVRSGSSYTSSNEYGSSSYSSWSYTGSVRRRNILYSYDGGSTVKTGPLTEEFATVFTGVWDGSYWNGSCGANYYFVDYKKVRDQYSFSDTTTYSDYYNGESRSRRIDGQCGWVRAWTDWANTGYTCDALGNLGSYSCSGTTTIRYYHQQRFYQYPDGSGRTQTENRAGAIYSSENVNGQCGYSSGPPMNELPYYGYSDYETFDCYYSGYPSFEQMGSLWINDWTMEAFIDPQGTTYAPPGLYLVTVGPDVYSSEFFQV</sequence>
<protein>
    <submittedName>
        <fullName evidence="1">Uncharacterized protein</fullName>
    </submittedName>
</protein>
<accession>A0A644VGA2</accession>